<dbReference type="InterPro" id="IPR013325">
    <property type="entry name" value="RNA_pol_sigma_r2"/>
</dbReference>
<keyword evidence="2" id="KW-0805">Transcription regulation</keyword>
<dbReference type="InterPro" id="IPR013249">
    <property type="entry name" value="RNA_pol_sigma70_r4_t2"/>
</dbReference>
<dbReference type="SUPFAM" id="SSF88946">
    <property type="entry name" value="Sigma2 domain of RNA polymerase sigma factors"/>
    <property type="match status" value="1"/>
</dbReference>
<evidence type="ECO:0000256" key="5">
    <source>
        <dbReference type="SAM" id="MobiDB-lite"/>
    </source>
</evidence>
<dbReference type="Gene3D" id="1.10.1740.10">
    <property type="match status" value="1"/>
</dbReference>
<name>A0A5B9W7N6_9BACT</name>
<dbReference type="PANTHER" id="PTHR43133:SF51">
    <property type="entry name" value="RNA POLYMERASE SIGMA FACTOR"/>
    <property type="match status" value="1"/>
</dbReference>
<dbReference type="Proteomes" id="UP000324233">
    <property type="component" value="Chromosome"/>
</dbReference>
<evidence type="ECO:0000256" key="2">
    <source>
        <dbReference type="ARBA" id="ARBA00023015"/>
    </source>
</evidence>
<dbReference type="GO" id="GO:0006352">
    <property type="term" value="P:DNA-templated transcription initiation"/>
    <property type="evidence" value="ECO:0007669"/>
    <property type="project" value="InterPro"/>
</dbReference>
<dbReference type="Pfam" id="PF08281">
    <property type="entry name" value="Sigma70_r4_2"/>
    <property type="match status" value="1"/>
</dbReference>
<dbReference type="InterPro" id="IPR036388">
    <property type="entry name" value="WH-like_DNA-bd_sf"/>
</dbReference>
<dbReference type="PANTHER" id="PTHR43133">
    <property type="entry name" value="RNA POLYMERASE ECF-TYPE SIGMA FACTO"/>
    <property type="match status" value="1"/>
</dbReference>
<keyword evidence="4" id="KW-0804">Transcription</keyword>
<feature type="domain" description="RNA polymerase sigma-70 region 2" evidence="6">
    <location>
        <begin position="47"/>
        <end position="108"/>
    </location>
</feature>
<dbReference type="GO" id="GO:0003677">
    <property type="term" value="F:DNA binding"/>
    <property type="evidence" value="ECO:0007669"/>
    <property type="project" value="InterPro"/>
</dbReference>
<evidence type="ECO:0000256" key="1">
    <source>
        <dbReference type="ARBA" id="ARBA00010641"/>
    </source>
</evidence>
<dbReference type="InterPro" id="IPR013324">
    <property type="entry name" value="RNA_pol_sigma_r3/r4-like"/>
</dbReference>
<dbReference type="KEGG" id="agv:OJF2_45890"/>
<dbReference type="InterPro" id="IPR039425">
    <property type="entry name" value="RNA_pol_sigma-70-like"/>
</dbReference>
<feature type="domain" description="RNA polymerase sigma factor 70 region 4 type 2" evidence="7">
    <location>
        <begin position="140"/>
        <end position="191"/>
    </location>
</feature>
<evidence type="ECO:0000313" key="8">
    <source>
        <dbReference type="EMBL" id="QEH36031.1"/>
    </source>
</evidence>
<evidence type="ECO:0000256" key="4">
    <source>
        <dbReference type="ARBA" id="ARBA00023163"/>
    </source>
</evidence>
<keyword evidence="3" id="KW-0731">Sigma factor</keyword>
<dbReference type="EMBL" id="CP042997">
    <property type="protein sequence ID" value="QEH36031.1"/>
    <property type="molecule type" value="Genomic_DNA"/>
</dbReference>
<reference evidence="8 9" key="1">
    <citation type="submission" date="2019-08" db="EMBL/GenBank/DDBJ databases">
        <title>Deep-cultivation of Planctomycetes and their phenomic and genomic characterization uncovers novel biology.</title>
        <authorList>
            <person name="Wiegand S."/>
            <person name="Jogler M."/>
            <person name="Boedeker C."/>
            <person name="Pinto D."/>
            <person name="Vollmers J."/>
            <person name="Rivas-Marin E."/>
            <person name="Kohn T."/>
            <person name="Peeters S.H."/>
            <person name="Heuer A."/>
            <person name="Rast P."/>
            <person name="Oberbeckmann S."/>
            <person name="Bunk B."/>
            <person name="Jeske O."/>
            <person name="Meyerdierks A."/>
            <person name="Storesund J.E."/>
            <person name="Kallscheuer N."/>
            <person name="Luecker S."/>
            <person name="Lage O.M."/>
            <person name="Pohl T."/>
            <person name="Merkel B.J."/>
            <person name="Hornburger P."/>
            <person name="Mueller R.-W."/>
            <person name="Bruemmer F."/>
            <person name="Labrenz M."/>
            <person name="Spormann A.M."/>
            <person name="Op den Camp H."/>
            <person name="Overmann J."/>
            <person name="Amann R."/>
            <person name="Jetten M.S.M."/>
            <person name="Mascher T."/>
            <person name="Medema M.H."/>
            <person name="Devos D.P."/>
            <person name="Kaster A.-K."/>
            <person name="Ovreas L."/>
            <person name="Rohde M."/>
            <person name="Galperin M.Y."/>
            <person name="Jogler C."/>
        </authorList>
    </citation>
    <scope>NUCLEOTIDE SEQUENCE [LARGE SCALE GENOMIC DNA]</scope>
    <source>
        <strain evidence="8 9">OJF2</strain>
    </source>
</reference>
<gene>
    <name evidence="8" type="primary">sigW_11</name>
    <name evidence="8" type="ORF">OJF2_45890</name>
</gene>
<proteinExistence type="inferred from homology"/>
<dbReference type="Pfam" id="PF04542">
    <property type="entry name" value="Sigma70_r2"/>
    <property type="match status" value="1"/>
</dbReference>
<dbReference type="CDD" id="cd06171">
    <property type="entry name" value="Sigma70_r4"/>
    <property type="match status" value="1"/>
</dbReference>
<dbReference type="RefSeq" id="WP_148595756.1">
    <property type="nucleotide sequence ID" value="NZ_CP042997.1"/>
</dbReference>
<comment type="similarity">
    <text evidence="1">Belongs to the sigma-70 factor family. ECF subfamily.</text>
</comment>
<evidence type="ECO:0000256" key="3">
    <source>
        <dbReference type="ARBA" id="ARBA00023082"/>
    </source>
</evidence>
<sequence>MAETAKGAALRRLEAVFEIGPAGDLTDGELLGRFASGRDDRAFAAIVDRHGPMVLRVCRGVLGDRHEAEDAAQAAFLVLARRAGSIERRGSAAGWLYRVARRIAVRSRVASARRREVEALAGGARPPSGADGAQDVPAAELHEELDRLPERYRAPLVLCYLEGLTHEQAASRLGCPRRTVETRLARGRARLRETLLRRGVVPSAALVAASLAAIPEAPAAWLEATILAGSAYTKGRSAAAGVASAAALSLAEGALTTMIAKKALVAAAASLVLGGLALGGGLRAAARGPEPGPGVSPPAPATSAPVPSPTQEITLPRAGSKPPAVASDRKDPSRELALDDGKMAGKRSIAGGGHAVRFEAPGDDWTLTSVRIHGARYGYPRAPRENFAVFLCDEKFQKIAEFEFPYARFERGDSRWVTLEIKPTKVPRRFVLGVDFDPAQTKGVFVSHDAQSGGTSFVGLPGEEFRPFKQGDWMIRPRVEPGK</sequence>
<dbReference type="AlphaFoldDB" id="A0A5B9W7N6"/>
<dbReference type="NCBIfam" id="TIGR02937">
    <property type="entry name" value="sigma70-ECF"/>
    <property type="match status" value="1"/>
</dbReference>
<feature type="region of interest" description="Disordered" evidence="5">
    <location>
        <begin position="285"/>
        <end position="345"/>
    </location>
</feature>
<protein>
    <submittedName>
        <fullName evidence="8">ECF RNA polymerase sigma factor SigW</fullName>
    </submittedName>
</protein>
<feature type="compositionally biased region" description="Pro residues" evidence="5">
    <location>
        <begin position="290"/>
        <end position="300"/>
    </location>
</feature>
<feature type="compositionally biased region" description="Basic and acidic residues" evidence="5">
    <location>
        <begin position="327"/>
        <end position="343"/>
    </location>
</feature>
<dbReference type="Gene3D" id="1.10.10.10">
    <property type="entry name" value="Winged helix-like DNA-binding domain superfamily/Winged helix DNA-binding domain"/>
    <property type="match status" value="1"/>
</dbReference>
<keyword evidence="9" id="KW-1185">Reference proteome</keyword>
<dbReference type="InterPro" id="IPR007627">
    <property type="entry name" value="RNA_pol_sigma70_r2"/>
</dbReference>
<accession>A0A5B9W7N6</accession>
<dbReference type="OrthoDB" id="283983at2"/>
<organism evidence="8 9">
    <name type="scientific">Aquisphaera giovannonii</name>
    <dbReference type="NCBI Taxonomy" id="406548"/>
    <lineage>
        <taxon>Bacteria</taxon>
        <taxon>Pseudomonadati</taxon>
        <taxon>Planctomycetota</taxon>
        <taxon>Planctomycetia</taxon>
        <taxon>Isosphaerales</taxon>
        <taxon>Isosphaeraceae</taxon>
        <taxon>Aquisphaera</taxon>
    </lineage>
</organism>
<evidence type="ECO:0000313" key="9">
    <source>
        <dbReference type="Proteomes" id="UP000324233"/>
    </source>
</evidence>
<evidence type="ECO:0000259" key="6">
    <source>
        <dbReference type="Pfam" id="PF04542"/>
    </source>
</evidence>
<dbReference type="GO" id="GO:0016987">
    <property type="term" value="F:sigma factor activity"/>
    <property type="evidence" value="ECO:0007669"/>
    <property type="project" value="UniProtKB-KW"/>
</dbReference>
<dbReference type="SUPFAM" id="SSF88659">
    <property type="entry name" value="Sigma3 and sigma4 domains of RNA polymerase sigma factors"/>
    <property type="match status" value="1"/>
</dbReference>
<dbReference type="InterPro" id="IPR014284">
    <property type="entry name" value="RNA_pol_sigma-70_dom"/>
</dbReference>
<evidence type="ECO:0000259" key="7">
    <source>
        <dbReference type="Pfam" id="PF08281"/>
    </source>
</evidence>